<evidence type="ECO:0000313" key="8">
    <source>
        <dbReference type="Proteomes" id="UP001227831"/>
    </source>
</evidence>
<keyword evidence="8" id="KW-1185">Reference proteome</keyword>
<reference evidence="7 8" key="1">
    <citation type="journal article" date="2023" name="Int. J. Syst. Evol. Microbiol.">
        <title>Lactiplantibacillus brownii sp. nov., a novel psychrotolerant species isolated from sauerkraut.</title>
        <authorList>
            <person name="Heng Y.C."/>
            <person name="Silvaraju S."/>
            <person name="Lee J.K.Y."/>
            <person name="Kittelmann S."/>
        </authorList>
    </citation>
    <scope>NUCLEOTIDE SEQUENCE [LARGE SCALE GENOMIC DNA]</scope>
    <source>
        <strain evidence="7 8">WILCCON 0030</strain>
    </source>
</reference>
<protein>
    <recommendedName>
        <fullName evidence="3">UDP-glucose 4-epimerase</fullName>
    </recommendedName>
    <alternativeName>
        <fullName evidence="5">Galactowaldenase</fullName>
    </alternativeName>
    <alternativeName>
        <fullName evidence="4">UDP-galactose 4-epimerase</fullName>
    </alternativeName>
</protein>
<evidence type="ECO:0000259" key="6">
    <source>
        <dbReference type="Pfam" id="PF01370"/>
    </source>
</evidence>
<evidence type="ECO:0000256" key="5">
    <source>
        <dbReference type="ARBA" id="ARBA00033067"/>
    </source>
</evidence>
<dbReference type="PANTHER" id="PTHR43725">
    <property type="entry name" value="UDP-GLUCOSE 4-EPIMERASE"/>
    <property type="match status" value="1"/>
</dbReference>
<evidence type="ECO:0000256" key="4">
    <source>
        <dbReference type="ARBA" id="ARBA00031367"/>
    </source>
</evidence>
<dbReference type="Gene3D" id="3.40.50.720">
    <property type="entry name" value="NAD(P)-binding Rossmann-like Domain"/>
    <property type="match status" value="1"/>
</dbReference>
<proteinExistence type="inferred from homology"/>
<accession>A0ABU1A6X6</accession>
<dbReference type="InterPro" id="IPR036291">
    <property type="entry name" value="NAD(P)-bd_dom_sf"/>
</dbReference>
<sequence>MLKAVVLGGAGHIGSYLVPMLVKAGYAVTSVTRGKHQPYVTDRAWNHVDHLYLDRSKDVDFNTAVAALNADVVIDLISFTLADTQKMVAALKATKLSHYIFCSSVWAHGRAESLPADPNGVKHPLDEYGKQKYASEKWLKQVYRETGFPATIIMPGQISGPGWTIMSPLANANPTVFQQIADGQAITLPNLGMETLHLVHASDVAQVFFKAVTHRNQALGESFHAVGTSSLTLYGYAQAMYRFFDRTPQINFMPWDAWTKMINNPADVDKTYYHIARSGQYSIANAQKLLDYQPQYSPIEVAEIAVQSYLDRGIIKHA</sequence>
<dbReference type="Proteomes" id="UP001227831">
    <property type="component" value="Unassembled WGS sequence"/>
</dbReference>
<feature type="domain" description="NAD-dependent epimerase/dehydratase" evidence="6">
    <location>
        <begin position="5"/>
        <end position="217"/>
    </location>
</feature>
<comment type="pathway">
    <text evidence="1">Carbohydrate metabolism; galactose metabolism.</text>
</comment>
<comment type="similarity">
    <text evidence="2">Belongs to the NAD(P)-dependent epimerase/dehydratase family.</text>
</comment>
<evidence type="ECO:0000256" key="1">
    <source>
        <dbReference type="ARBA" id="ARBA00004947"/>
    </source>
</evidence>
<evidence type="ECO:0000256" key="2">
    <source>
        <dbReference type="ARBA" id="ARBA00007637"/>
    </source>
</evidence>
<evidence type="ECO:0000313" key="7">
    <source>
        <dbReference type="EMBL" id="MDQ7936686.1"/>
    </source>
</evidence>
<organism evidence="7 8">
    <name type="scientific">Lactiplantibacillus brownii</name>
    <dbReference type="NCBI Taxonomy" id="3069269"/>
    <lineage>
        <taxon>Bacteria</taxon>
        <taxon>Bacillati</taxon>
        <taxon>Bacillota</taxon>
        <taxon>Bacilli</taxon>
        <taxon>Lactobacillales</taxon>
        <taxon>Lactobacillaceae</taxon>
        <taxon>Lactiplantibacillus</taxon>
    </lineage>
</organism>
<name>A0ABU1A6X6_9LACO</name>
<dbReference type="InterPro" id="IPR001509">
    <property type="entry name" value="Epimerase_deHydtase"/>
</dbReference>
<dbReference type="RefSeq" id="WP_308702502.1">
    <property type="nucleotide sequence ID" value="NZ_AP027463.1"/>
</dbReference>
<evidence type="ECO:0000256" key="3">
    <source>
        <dbReference type="ARBA" id="ARBA00018569"/>
    </source>
</evidence>
<dbReference type="EMBL" id="JAVCWF010000001">
    <property type="protein sequence ID" value="MDQ7936686.1"/>
    <property type="molecule type" value="Genomic_DNA"/>
</dbReference>
<dbReference type="Pfam" id="PF01370">
    <property type="entry name" value="Epimerase"/>
    <property type="match status" value="1"/>
</dbReference>
<dbReference type="SUPFAM" id="SSF51735">
    <property type="entry name" value="NAD(P)-binding Rossmann-fold domains"/>
    <property type="match status" value="1"/>
</dbReference>
<comment type="caution">
    <text evidence="7">The sequence shown here is derived from an EMBL/GenBank/DDBJ whole genome shotgun (WGS) entry which is preliminary data.</text>
</comment>
<gene>
    <name evidence="7" type="ORF">RA086_03375</name>
</gene>